<protein>
    <recommendedName>
        <fullName evidence="4">Hydrolase</fullName>
    </recommendedName>
</protein>
<name>A0ABS7YEU6_9BURK</name>
<feature type="transmembrane region" description="Helical" evidence="1">
    <location>
        <begin position="48"/>
        <end position="69"/>
    </location>
</feature>
<dbReference type="EMBL" id="JAHYBX010000012">
    <property type="protein sequence ID" value="MCA1858228.1"/>
    <property type="molecule type" value="Genomic_DNA"/>
</dbReference>
<keyword evidence="1" id="KW-1133">Transmembrane helix</keyword>
<keyword evidence="3" id="KW-1185">Reference proteome</keyword>
<evidence type="ECO:0000256" key="1">
    <source>
        <dbReference type="SAM" id="Phobius"/>
    </source>
</evidence>
<keyword evidence="1" id="KW-0812">Transmembrane</keyword>
<keyword evidence="1" id="KW-0472">Membrane</keyword>
<dbReference type="RefSeq" id="WP_225240388.1">
    <property type="nucleotide sequence ID" value="NZ_JAHYBX010000012.1"/>
</dbReference>
<proteinExistence type="predicted"/>
<gene>
    <name evidence="2" type="ORF">LE190_20160</name>
</gene>
<evidence type="ECO:0000313" key="2">
    <source>
        <dbReference type="EMBL" id="MCA1858228.1"/>
    </source>
</evidence>
<evidence type="ECO:0008006" key="4">
    <source>
        <dbReference type="Google" id="ProtNLM"/>
    </source>
</evidence>
<accession>A0ABS7YEU6</accession>
<feature type="transmembrane region" description="Helical" evidence="1">
    <location>
        <begin position="90"/>
        <end position="107"/>
    </location>
</feature>
<sequence length="165" mass="17718">MPFTPFHLGPGALCKAVGGRHFSFMVFGGAQVLMDIEPLIGLLRQQPALHGLTHTLAGALFIGIAAALLGRPVSEWVLRLLSIDHARLRWRAAVAGAFIGTYSHVMLDALMHADMRPWWPLAEGNALLGAIPLGTLHLLCMGCGVLGAACLALRARQRARSRRDA</sequence>
<feature type="transmembrane region" description="Helical" evidence="1">
    <location>
        <begin position="127"/>
        <end position="153"/>
    </location>
</feature>
<comment type="caution">
    <text evidence="2">The sequence shown here is derived from an EMBL/GenBank/DDBJ whole genome shotgun (WGS) entry which is preliminary data.</text>
</comment>
<dbReference type="Pfam" id="PF04307">
    <property type="entry name" value="YdjM"/>
    <property type="match status" value="1"/>
</dbReference>
<dbReference type="Proteomes" id="UP001198602">
    <property type="component" value="Unassembled WGS sequence"/>
</dbReference>
<evidence type="ECO:0000313" key="3">
    <source>
        <dbReference type="Proteomes" id="UP001198602"/>
    </source>
</evidence>
<organism evidence="2 3">
    <name type="scientific">Massilia hydrophila</name>
    <dbReference type="NCBI Taxonomy" id="3044279"/>
    <lineage>
        <taxon>Bacteria</taxon>
        <taxon>Pseudomonadati</taxon>
        <taxon>Pseudomonadota</taxon>
        <taxon>Betaproteobacteria</taxon>
        <taxon>Burkholderiales</taxon>
        <taxon>Oxalobacteraceae</taxon>
        <taxon>Telluria group</taxon>
        <taxon>Massilia</taxon>
    </lineage>
</organism>
<dbReference type="InterPro" id="IPR007404">
    <property type="entry name" value="YdjM-like"/>
</dbReference>
<reference evidence="2 3" key="1">
    <citation type="submission" date="2021-07" db="EMBL/GenBank/DDBJ databases">
        <title>Characterization of Violacein-producing bacteria and related species.</title>
        <authorList>
            <person name="Wilson H.S."/>
            <person name="De Leon M.E."/>
        </authorList>
    </citation>
    <scope>NUCLEOTIDE SEQUENCE [LARGE SCALE GENOMIC DNA]</scope>
    <source>
        <strain evidence="2 3">HSC-2F05</strain>
    </source>
</reference>